<evidence type="ECO:0000256" key="1">
    <source>
        <dbReference type="SAM" id="MobiDB-lite"/>
    </source>
</evidence>
<feature type="compositionally biased region" description="Low complexity" evidence="1">
    <location>
        <begin position="399"/>
        <end position="412"/>
    </location>
</feature>
<evidence type="ECO:0000313" key="4">
    <source>
        <dbReference type="Proteomes" id="UP000274756"/>
    </source>
</evidence>
<feature type="compositionally biased region" description="Basic residues" evidence="1">
    <location>
        <begin position="508"/>
        <end position="522"/>
    </location>
</feature>
<dbReference type="Pfam" id="PF15996">
    <property type="entry name" value="PNISR"/>
    <property type="match status" value="1"/>
</dbReference>
<feature type="compositionally biased region" description="Basic and acidic residues" evidence="1">
    <location>
        <begin position="526"/>
        <end position="541"/>
    </location>
</feature>
<reference evidence="2 4" key="2">
    <citation type="submission" date="2018-11" db="EMBL/GenBank/DDBJ databases">
        <authorList>
            <consortium name="Pathogen Informatics"/>
        </authorList>
    </citation>
    <scope>NUCLEOTIDE SEQUENCE [LARGE SCALE GENOMIC DNA]</scope>
</reference>
<gene>
    <name evidence="2" type="ORF">DME_LOCUS6563</name>
</gene>
<feature type="compositionally biased region" description="Basic and acidic residues" evidence="1">
    <location>
        <begin position="571"/>
        <end position="591"/>
    </location>
</feature>
<keyword evidence="4" id="KW-1185">Reference proteome</keyword>
<feature type="compositionally biased region" description="Basic residues" evidence="1">
    <location>
        <begin position="552"/>
        <end position="569"/>
    </location>
</feature>
<dbReference type="STRING" id="318479.A0A0N4U5R3"/>
<evidence type="ECO:0000313" key="3">
    <source>
        <dbReference type="Proteomes" id="UP000038040"/>
    </source>
</evidence>
<evidence type="ECO:0000313" key="5">
    <source>
        <dbReference type="WBParaSite" id="DME_0000220301-mRNA-1"/>
    </source>
</evidence>
<dbReference type="Proteomes" id="UP000274756">
    <property type="component" value="Unassembled WGS sequence"/>
</dbReference>
<organism evidence="3 5">
    <name type="scientific">Dracunculus medinensis</name>
    <name type="common">Guinea worm</name>
    <dbReference type="NCBI Taxonomy" id="318479"/>
    <lineage>
        <taxon>Eukaryota</taxon>
        <taxon>Metazoa</taxon>
        <taxon>Ecdysozoa</taxon>
        <taxon>Nematoda</taxon>
        <taxon>Chromadorea</taxon>
        <taxon>Rhabditida</taxon>
        <taxon>Spirurina</taxon>
        <taxon>Dracunculoidea</taxon>
        <taxon>Dracunculidae</taxon>
        <taxon>Dracunculus</taxon>
    </lineage>
</organism>
<dbReference type="EMBL" id="UYYG01001156">
    <property type="protein sequence ID" value="VDN56590.1"/>
    <property type="molecule type" value="Genomic_DNA"/>
</dbReference>
<name>A0A0N4U5R3_DRAME</name>
<feature type="region of interest" description="Disordered" evidence="1">
    <location>
        <begin position="359"/>
        <end position="597"/>
    </location>
</feature>
<feature type="region of interest" description="Disordered" evidence="1">
    <location>
        <begin position="238"/>
        <end position="303"/>
    </location>
</feature>
<feature type="compositionally biased region" description="Polar residues" evidence="1">
    <location>
        <begin position="438"/>
        <end position="447"/>
    </location>
</feature>
<feature type="compositionally biased region" description="Polar residues" evidence="1">
    <location>
        <begin position="175"/>
        <end position="186"/>
    </location>
</feature>
<feature type="compositionally biased region" description="Basic and acidic residues" evidence="1">
    <location>
        <begin position="292"/>
        <end position="303"/>
    </location>
</feature>
<protein>
    <submittedName>
        <fullName evidence="5">Arginine/serine-rich protein PNISR</fullName>
    </submittedName>
</protein>
<feature type="region of interest" description="Disordered" evidence="1">
    <location>
        <begin position="127"/>
        <end position="201"/>
    </location>
</feature>
<feature type="compositionally biased region" description="Basic and acidic residues" evidence="1">
    <location>
        <begin position="461"/>
        <end position="490"/>
    </location>
</feature>
<proteinExistence type="predicted"/>
<dbReference type="AlphaFoldDB" id="A0A0N4U5R3"/>
<reference evidence="5" key="1">
    <citation type="submission" date="2017-02" db="UniProtKB">
        <authorList>
            <consortium name="WormBaseParasite"/>
        </authorList>
    </citation>
    <scope>IDENTIFICATION</scope>
</reference>
<sequence>MSDPTWMDQSYYASVPHSEVNWAQLAQNWISMRKAEIPAVGEDLPSSIPPPPPPGTICNQIEAMSTNGSYLPPPPINFAPPDNSGYPVPPSNWIPPPPPPANYLPSNVPFPPPPFLPPVPPWMAAPPIGGPPIDSFGHNEGEEEGEWEEQQEKKKVEENDDQEGIPQGAMAHWLGQSSWSPSSAWYRQSDREVQPNAPYIDQQTRKALPAWIREGLEKAEQERQKKFLKEEKMRLAEEAAKARRAAKGLGKFDSDSSDSESDTRNSDKIDGEPIFLKKKRERAMKQQQAIEKNAEDEVDLRTDEERKEDALMLLRRFMTEILLETTDELLKNTAMKTVESERLKSAQPKVLAKSSALAALSSLGVESDDEVDENDKTKIRNSDVETDDERTPSPNDNISKVSTSQRKSSGSKSKAKLSSHDDGYHSSEPNQDKKREQSGNPEFNKSIGSDKFAGTKFNKLNADDRNSSDEAEKNRGKSESAEKTKVDNRSSLRKRLRKRSSSFSREKERRRKRSRSFKRHYSHSGSSDEERSDSANSDDRRSRSKGFSGQRSRSRRRSRSKSSGRRYSRSKSPDYHRSRTQEAEVNQDHQVDIGMTPGVKQGIEIKVPRKLVNGEVFKAS</sequence>
<dbReference type="WBParaSite" id="DME_0000220301-mRNA-1">
    <property type="protein sequence ID" value="DME_0000220301-mRNA-1"/>
    <property type="gene ID" value="DME_0000220301"/>
</dbReference>
<feature type="compositionally biased region" description="Basic and acidic residues" evidence="1">
    <location>
        <begin position="261"/>
        <end position="271"/>
    </location>
</feature>
<accession>A0A0N4U5R3</accession>
<feature type="compositionally biased region" description="Basic residues" evidence="1">
    <location>
        <begin position="491"/>
        <end position="500"/>
    </location>
</feature>
<dbReference type="InterPro" id="IPR031937">
    <property type="entry name" value="PNISR"/>
</dbReference>
<dbReference type="OrthoDB" id="10065820at2759"/>
<evidence type="ECO:0000313" key="2">
    <source>
        <dbReference type="EMBL" id="VDN56590.1"/>
    </source>
</evidence>
<dbReference type="Proteomes" id="UP000038040">
    <property type="component" value="Unplaced"/>
</dbReference>
<feature type="compositionally biased region" description="Basic and acidic residues" evidence="1">
    <location>
        <begin position="374"/>
        <end position="383"/>
    </location>
</feature>
<dbReference type="PANTHER" id="PTHR31518">
    <property type="entry name" value="ARGININE/SERINE-RICH PROTEIN PNISR"/>
    <property type="match status" value="1"/>
</dbReference>
<feature type="compositionally biased region" description="Basic and acidic residues" evidence="1">
    <location>
        <begin position="418"/>
        <end position="437"/>
    </location>
</feature>